<accession>A0A2W6I483</accession>
<evidence type="ECO:0000313" key="2">
    <source>
        <dbReference type="EMBL" id="PZS90558.1"/>
    </source>
</evidence>
<comment type="caution">
    <text evidence="2">The sequence shown here is derived from an EMBL/GenBank/DDBJ whole genome shotgun (WGS) entry which is preliminary data.</text>
</comment>
<name>A0A2W6I483_STEMA</name>
<evidence type="ECO:0000313" key="3">
    <source>
        <dbReference type="Proteomes" id="UP000249614"/>
    </source>
</evidence>
<proteinExistence type="predicted"/>
<gene>
    <name evidence="2" type="ORF">A7X83_10020</name>
</gene>
<evidence type="ECO:0000256" key="1">
    <source>
        <dbReference type="SAM" id="SignalP"/>
    </source>
</evidence>
<dbReference type="AlphaFoldDB" id="A0A2W6I483"/>
<feature type="chain" id="PRO_5016035808" evidence="1">
    <location>
        <begin position="23"/>
        <end position="554"/>
    </location>
</feature>
<feature type="signal peptide" evidence="1">
    <location>
        <begin position="1"/>
        <end position="22"/>
    </location>
</feature>
<keyword evidence="1" id="KW-0732">Signal</keyword>
<dbReference type="Proteomes" id="UP000249614">
    <property type="component" value="Unassembled WGS sequence"/>
</dbReference>
<dbReference type="RefSeq" id="WP_111112740.1">
    <property type="nucleotide sequence ID" value="NZ_LXXM01000183.1"/>
</dbReference>
<protein>
    <submittedName>
        <fullName evidence="2">Uncharacterized protein</fullName>
    </submittedName>
</protein>
<organism evidence="2 3">
    <name type="scientific">Stenotrophomonas maltophilia</name>
    <name type="common">Pseudomonas maltophilia</name>
    <name type="synonym">Xanthomonas maltophilia</name>
    <dbReference type="NCBI Taxonomy" id="40324"/>
    <lineage>
        <taxon>Bacteria</taxon>
        <taxon>Pseudomonadati</taxon>
        <taxon>Pseudomonadota</taxon>
        <taxon>Gammaproteobacteria</taxon>
        <taxon>Lysobacterales</taxon>
        <taxon>Lysobacteraceae</taxon>
        <taxon>Stenotrophomonas</taxon>
        <taxon>Stenotrophomonas maltophilia group</taxon>
    </lineage>
</organism>
<dbReference type="EMBL" id="LXXM01000183">
    <property type="protein sequence ID" value="PZS90558.1"/>
    <property type="molecule type" value="Genomic_DNA"/>
</dbReference>
<sequence>MDRFKGIFLAMAAQLLAFGVQAQVHSFETYGRELARSESITALPAGFGQFGERIDFYSGSVSFHKTVVELPGNNALRVAADYEYVVQEKLGWPPRYALRRAEPFIMGIHSTELGWMVGSPNAYTGRRCSDPRRRGVAEVVRSSKPPIDNFLPEDYWDGNSLVGIGGGGIIRRLEQNEPSIPSVDVRWATNGGWRFSCYVLADGTDGFVGHSPDGSRYYFGRPERDEETLQIMSNFQQSDTWLDVSLYRMRLTRVEDRFGNWVNYSPSQITASDGRSITFSGVDGSVIQAGGREWRLQGGVLTNPDGSSWSINSAGSIAARPDSGAIALCRSVSQIPMAFSGQLTVNIKLESGVSASFTLEPRRRGYSEVTSYCLDSPTGGKFSELPHYVDGISLVSRSMQGAGVPLLAHSIDYGPLNACYRPAVGQGLAEICSSSSPVTRTTTVTGSDATVERYVFGNRARMDAGLLLSHSIGGLQVTYHEYALPYENVYDMGKRRLLDVGQTSITVQTRSLIRQDGMNFDRRVPSDCGPNANALCIDTFYRPVKVVTSSAVAP</sequence>
<reference evidence="2 3" key="1">
    <citation type="submission" date="2016-05" db="EMBL/GenBank/DDBJ databases">
        <authorList>
            <person name="Lavstsen T."/>
            <person name="Jespersen J.S."/>
        </authorList>
    </citation>
    <scope>NUCLEOTIDE SEQUENCE [LARGE SCALE GENOMIC DNA]</scope>
    <source>
        <strain evidence="2 3">SM-5815</strain>
    </source>
</reference>